<dbReference type="PROSITE" id="PS52040">
    <property type="entry name" value="TOPO_IIA"/>
    <property type="match status" value="1"/>
</dbReference>
<dbReference type="Pfam" id="PF03989">
    <property type="entry name" value="DNA_gyraseA_C"/>
    <property type="match status" value="6"/>
</dbReference>
<evidence type="ECO:0000259" key="11">
    <source>
        <dbReference type="PROSITE" id="PS52040"/>
    </source>
</evidence>
<feature type="active site" description="O-(5'-phospho-DNA)-tyrosine intermediate" evidence="8 9">
    <location>
        <position position="132"/>
    </location>
</feature>
<dbReference type="SUPFAM" id="SSF101904">
    <property type="entry name" value="GyrA/ParC C-terminal domain-like"/>
    <property type="match status" value="1"/>
</dbReference>
<evidence type="ECO:0000256" key="6">
    <source>
        <dbReference type="ARBA" id="ARBA00023125"/>
    </source>
</evidence>
<feature type="domain" description="Topo IIA-type catalytic" evidence="11">
    <location>
        <begin position="44"/>
        <end position="513"/>
    </location>
</feature>
<evidence type="ECO:0000256" key="2">
    <source>
        <dbReference type="ARBA" id="ARBA00008263"/>
    </source>
</evidence>
<evidence type="ECO:0000256" key="5">
    <source>
        <dbReference type="ARBA" id="ARBA00023029"/>
    </source>
</evidence>
<dbReference type="InterPro" id="IPR050220">
    <property type="entry name" value="Type_II_DNA_Topoisomerases"/>
</dbReference>
<keyword evidence="5 8" id="KW-0799">Topoisomerase</keyword>
<evidence type="ECO:0000256" key="3">
    <source>
        <dbReference type="ARBA" id="ARBA00022741"/>
    </source>
</evidence>
<dbReference type="Gene3D" id="1.10.268.10">
    <property type="entry name" value="Topoisomerase, domain 3"/>
    <property type="match status" value="1"/>
</dbReference>
<comment type="subunit">
    <text evidence="8">Heterotetramer, composed of two GyrA and two GyrB chains. In the heterotetramer, GyrA contains the active site tyrosine that forms a transient covalent intermediate with DNA, while GyrB binds cofactors and catalyzes ATP hydrolysis.</text>
</comment>
<dbReference type="InterPro" id="IPR035516">
    <property type="entry name" value="Gyrase/topoIV_suA_C"/>
</dbReference>
<keyword evidence="13" id="KW-1185">Reference proteome</keyword>
<gene>
    <name evidence="8 12" type="primary">gyrA</name>
    <name evidence="12" type="ORF">IF188_17550</name>
</gene>
<reference evidence="12 13" key="1">
    <citation type="submission" date="2020-09" db="EMBL/GenBank/DDBJ databases">
        <title>Isolation and identification of active actinomycetes.</title>
        <authorList>
            <person name="Li X."/>
        </authorList>
    </citation>
    <scope>NUCLEOTIDE SEQUENCE [LARGE SCALE GENOMIC DNA]</scope>
    <source>
        <strain evidence="12 13">NEAU-LLC</strain>
    </source>
</reference>
<dbReference type="CDD" id="cd00187">
    <property type="entry name" value="TOP4c"/>
    <property type="match status" value="1"/>
</dbReference>
<keyword evidence="3 8" id="KW-0547">Nucleotide-binding</keyword>
<evidence type="ECO:0000313" key="13">
    <source>
        <dbReference type="Proteomes" id="UP000598426"/>
    </source>
</evidence>
<evidence type="ECO:0000256" key="7">
    <source>
        <dbReference type="ARBA" id="ARBA00023235"/>
    </source>
</evidence>
<dbReference type="Pfam" id="PF00521">
    <property type="entry name" value="DNA_topoisoIV"/>
    <property type="match status" value="1"/>
</dbReference>
<comment type="miscellaneous">
    <text evidence="8">Few gyrases are as efficient as E.coli at forming negative supercoils. Not all organisms have 2 type II topoisomerases; in organisms with a single type II topoisomerase this enzyme also has to decatenate newly replicated chromosomes.</text>
</comment>
<evidence type="ECO:0000256" key="8">
    <source>
        <dbReference type="HAMAP-Rule" id="MF_01897"/>
    </source>
</evidence>
<dbReference type="PANTHER" id="PTHR43493:SF5">
    <property type="entry name" value="DNA GYRASE SUBUNIT A, CHLOROPLASTIC_MITOCHONDRIAL"/>
    <property type="match status" value="1"/>
</dbReference>
<comment type="similarity">
    <text evidence="2 8">Belongs to the type II topoisomerase GyrA/ParC subunit family.</text>
</comment>
<dbReference type="Proteomes" id="UP000598426">
    <property type="component" value="Unassembled WGS sequence"/>
</dbReference>
<keyword evidence="7 8" id="KW-0413">Isomerase</keyword>
<comment type="function">
    <text evidence="8">A type II topoisomerase that negatively supercoils closed circular double-stranded (ds) DNA in an ATP-dependent manner to modulate DNA topology and maintain chromosomes in an underwound state. Negative supercoiling favors strand separation, and DNA replication, transcription, recombination and repair, all of which involve strand separation. Also able to catalyze the interconversion of other topological isomers of dsDNA rings, including catenanes and knotted rings. Type II topoisomerases break and join 2 DNA strands simultaneously in an ATP-dependent manner.</text>
</comment>
<dbReference type="Gene3D" id="3.90.199.10">
    <property type="entry name" value="Topoisomerase II, domain 5"/>
    <property type="match status" value="1"/>
</dbReference>
<dbReference type="Gene3D" id="2.120.10.90">
    <property type="entry name" value="DNA gyrase/topoisomerase IV, subunit A, C-terminal"/>
    <property type="match status" value="1"/>
</dbReference>
<comment type="caution">
    <text evidence="12">The sequence shown here is derived from an EMBL/GenBank/DDBJ whole genome shotgun (WGS) entry which is preliminary data.</text>
</comment>
<name>A0ABR8NS82_9MICO</name>
<dbReference type="PANTHER" id="PTHR43493">
    <property type="entry name" value="DNA GYRASE/TOPOISOMERASE SUBUNIT A"/>
    <property type="match status" value="1"/>
</dbReference>
<keyword evidence="8" id="KW-0963">Cytoplasm</keyword>
<dbReference type="Gene3D" id="3.30.1360.40">
    <property type="match status" value="1"/>
</dbReference>
<dbReference type="InterPro" id="IPR005743">
    <property type="entry name" value="GyrA"/>
</dbReference>
<dbReference type="NCBIfam" id="NF004044">
    <property type="entry name" value="PRK05561.1"/>
    <property type="match status" value="1"/>
</dbReference>
<dbReference type="SMART" id="SM00434">
    <property type="entry name" value="TOP4c"/>
    <property type="match status" value="1"/>
</dbReference>
<organism evidence="12 13">
    <name type="scientific">Microbacterium helvum</name>
    <dbReference type="NCBI Taxonomy" id="2773713"/>
    <lineage>
        <taxon>Bacteria</taxon>
        <taxon>Bacillati</taxon>
        <taxon>Actinomycetota</taxon>
        <taxon>Actinomycetes</taxon>
        <taxon>Micrococcales</taxon>
        <taxon>Microbacteriaceae</taxon>
        <taxon>Microbacterium</taxon>
    </lineage>
</organism>
<evidence type="ECO:0000256" key="9">
    <source>
        <dbReference type="PROSITE-ProRule" id="PRU01384"/>
    </source>
</evidence>
<evidence type="ECO:0000256" key="4">
    <source>
        <dbReference type="ARBA" id="ARBA00022840"/>
    </source>
</evidence>
<dbReference type="HAMAP" id="MF_01897">
    <property type="entry name" value="GyrA"/>
    <property type="match status" value="1"/>
</dbReference>
<dbReference type="EC" id="5.6.2.2" evidence="8"/>
<feature type="short sequence motif" description="GyrA-box" evidence="8">
    <location>
        <begin position="540"/>
        <end position="546"/>
    </location>
</feature>
<dbReference type="RefSeq" id="WP_191173095.1">
    <property type="nucleotide sequence ID" value="NZ_JACXZS010000013.1"/>
</dbReference>
<sequence>MADEERPDPNAEHEHGRIDQVDLQLEMQRSYLDYAMAVIIGRALPDVRDGLKPVHRRVIYGMYDGGFRPDKSFSKCARVVGEVMGQYHPHGDSAIYDALVRLVQPWSMRYPLAQGQGNFGSPGNMGAAAPRYTETKMAQLALEMVRDIEEETVDFQPNYDGQTQEPSVLPARFPNLLVNGSVGIAVGMATNIPPHNLREIAAGALWALEHPEANREELLDALMERIPGPDFPTGAQILGTKGIREAYRTGRGSITMRAVVAIEEIQGRTCLVITELPYQVNPDNLAVKIGDLARDGKITGIADIRDETSDRTGQRIVVVLKRDAVAKVVLNNLYKHTQLQENFGANMLAIVDGVPRTLSLDGFISLWVDHQIEVIVRRTAYRLRKAEERMHILRGYLKALDALDEVIALIRRSPTVDEAREGLKSLLDIDDLQADAILSMQLRRLAALERQKIIDEAAELELQIADYNDILATPARQRTIIRDELTAIVDRFGDERRTHILHGFDGDMSIEDLIPEEEMVISVTRDGYIKRTRSDNYRQQHRGGKGVKGAQLRADDVVEHFFVTTTHHWLLFFTNKGRVYRSKAYEVPEAGRDAKGQHVANLLALQPDEEIAQILDIRDYTVATYLVLATRSGLVKKTRLTEYDTNRQGGIIAIKLRGNGVDEGDDEAEIGADDEVVSALLVDEGDDILLISRHGMSLRFSATDSALRPMGRSTSGVKGMDFREGDSLLSASVAKDDEYVFVVTEGGYAKRTSVDQYRVQNRGGLGIKVAKLSDDRGDLAGGLIVSEDDEVLVVLASGKVVRSAVAEVPAKGRDTMGVVFARAGGDDRILAIARNGERGLAEESEDADVDTDSAAATETPGGAESSPDIPEESTDA</sequence>
<keyword evidence="6 8" id="KW-0238">DNA-binding</keyword>
<dbReference type="NCBIfam" id="NF004043">
    <property type="entry name" value="PRK05560.1"/>
    <property type="match status" value="1"/>
</dbReference>
<dbReference type="InterPro" id="IPR013760">
    <property type="entry name" value="Topo_IIA-like_dom_sf"/>
</dbReference>
<dbReference type="InterPro" id="IPR002205">
    <property type="entry name" value="Topo_IIA_dom_A"/>
</dbReference>
<proteinExistence type="inferred from homology"/>
<dbReference type="EMBL" id="JACXZS010000013">
    <property type="protein sequence ID" value="MBD3943501.1"/>
    <property type="molecule type" value="Genomic_DNA"/>
</dbReference>
<dbReference type="InterPro" id="IPR013757">
    <property type="entry name" value="Topo_IIA_A_a_sf"/>
</dbReference>
<dbReference type="InterPro" id="IPR013758">
    <property type="entry name" value="Topo_IIA_A/C_ab"/>
</dbReference>
<feature type="compositionally biased region" description="Acidic residues" evidence="10">
    <location>
        <begin position="842"/>
        <end position="851"/>
    </location>
</feature>
<comment type="catalytic activity">
    <reaction evidence="1 8 9">
        <text>ATP-dependent breakage, passage and rejoining of double-stranded DNA.</text>
        <dbReference type="EC" id="5.6.2.2"/>
    </reaction>
</comment>
<evidence type="ECO:0000256" key="10">
    <source>
        <dbReference type="SAM" id="MobiDB-lite"/>
    </source>
</evidence>
<keyword evidence="4 8" id="KW-0067">ATP-binding</keyword>
<evidence type="ECO:0000313" key="12">
    <source>
        <dbReference type="EMBL" id="MBD3943501.1"/>
    </source>
</evidence>
<dbReference type="SUPFAM" id="SSF56719">
    <property type="entry name" value="Type II DNA topoisomerase"/>
    <property type="match status" value="1"/>
</dbReference>
<evidence type="ECO:0000256" key="1">
    <source>
        <dbReference type="ARBA" id="ARBA00000185"/>
    </source>
</evidence>
<dbReference type="NCBIfam" id="TIGR01063">
    <property type="entry name" value="gyrA"/>
    <property type="match status" value="1"/>
</dbReference>
<comment type="subcellular location">
    <subcellularLocation>
        <location evidence="8">Cytoplasm</location>
    </subcellularLocation>
</comment>
<dbReference type="InterPro" id="IPR006691">
    <property type="entry name" value="GyrA/parC_rep"/>
</dbReference>
<feature type="region of interest" description="Disordered" evidence="10">
    <location>
        <begin position="836"/>
        <end position="876"/>
    </location>
</feature>
<accession>A0ABR8NS82</accession>
<protein>
    <recommendedName>
        <fullName evidence="8">DNA gyrase subunit A</fullName>
        <ecNumber evidence="8">5.6.2.2</ecNumber>
    </recommendedName>
</protein>